<comment type="caution">
    <text evidence="3">The sequence shown here is derived from an EMBL/GenBank/DDBJ whole genome shotgun (WGS) entry which is preliminary data.</text>
</comment>
<evidence type="ECO:0000313" key="4">
    <source>
        <dbReference type="Proteomes" id="UP000664859"/>
    </source>
</evidence>
<dbReference type="GO" id="GO:0005634">
    <property type="term" value="C:nucleus"/>
    <property type="evidence" value="ECO:0007669"/>
    <property type="project" value="InterPro"/>
</dbReference>
<sequence>MSSEFHSGFKRDTTGIHTVEGSLAGNRAAKLTKKREAQQAEYEAKKKKIQDEYKRGGLRIEQKFGGSATDQFEAMFKSKTVGLVTADEFRKAREEAEKVLPSAECSESVGTEGSAAAAAAADAEAGGEKKGKKKKKKPVSTLSFGGDDEEGEEGGEGPEESSVGKGAAKKVFKNPHVDTSFLPDREREAQMAREKSRLRQEWMQQQDKIKQELLEVTYSYWDGTGHRRTIKITKGTTVGKFLEAVRQQLSTDFSELRATSSDNLLYVKEDLIIPHSYSFYDLIVTKARGKSGPLFHFDVFDDVRLIHDATVEKDESHPGKVVERRWYERSKHIFPASRWEVYDPSKDYGDYTTHGREVNEKN</sequence>
<feature type="compositionally biased region" description="Acidic residues" evidence="1">
    <location>
        <begin position="146"/>
        <end position="159"/>
    </location>
</feature>
<keyword evidence="4" id="KW-1185">Reference proteome</keyword>
<feature type="region of interest" description="Disordered" evidence="1">
    <location>
        <begin position="1"/>
        <end position="48"/>
    </location>
</feature>
<dbReference type="EMBL" id="JAFCMP010000163">
    <property type="protein sequence ID" value="KAG5184505.1"/>
    <property type="molecule type" value="Genomic_DNA"/>
</dbReference>
<evidence type="ECO:0000259" key="2">
    <source>
        <dbReference type="Pfam" id="PF04921"/>
    </source>
</evidence>
<dbReference type="PANTHER" id="PTHR12722:SF0">
    <property type="entry name" value="PROTEIN FAM50A"/>
    <property type="match status" value="1"/>
</dbReference>
<accession>A0A835Z3T7</accession>
<feature type="region of interest" description="Disordered" evidence="1">
    <location>
        <begin position="120"/>
        <end position="197"/>
    </location>
</feature>
<dbReference type="InterPro" id="IPR007005">
    <property type="entry name" value="XAP5"/>
</dbReference>
<dbReference type="Pfam" id="PF04921">
    <property type="entry name" value="XAP5"/>
    <property type="match status" value="1"/>
</dbReference>
<organism evidence="3 4">
    <name type="scientific">Tribonema minus</name>
    <dbReference type="NCBI Taxonomy" id="303371"/>
    <lineage>
        <taxon>Eukaryota</taxon>
        <taxon>Sar</taxon>
        <taxon>Stramenopiles</taxon>
        <taxon>Ochrophyta</taxon>
        <taxon>PX clade</taxon>
        <taxon>Xanthophyceae</taxon>
        <taxon>Tribonematales</taxon>
        <taxon>Tribonemataceae</taxon>
        <taxon>Tribonema</taxon>
    </lineage>
</organism>
<feature type="domain" description="FAM50A/XAP5 C-terminal" evidence="2">
    <location>
        <begin position="214"/>
        <end position="352"/>
    </location>
</feature>
<protein>
    <submittedName>
        <fullName evidence="3">XAP5, circadian clock regulator-domain-containing protein</fullName>
    </submittedName>
</protein>
<dbReference type="PANTHER" id="PTHR12722">
    <property type="entry name" value="XAP-5 PROTEIN-RELATED"/>
    <property type="match status" value="1"/>
</dbReference>
<dbReference type="GO" id="GO:0006325">
    <property type="term" value="P:chromatin organization"/>
    <property type="evidence" value="ECO:0007669"/>
    <property type="project" value="TreeGrafter"/>
</dbReference>
<proteinExistence type="predicted"/>
<dbReference type="Proteomes" id="UP000664859">
    <property type="component" value="Unassembled WGS sequence"/>
</dbReference>
<dbReference type="OrthoDB" id="1562195at2759"/>
<gene>
    <name evidence="3" type="ORF">JKP88DRAFT_354422</name>
</gene>
<evidence type="ECO:0000313" key="3">
    <source>
        <dbReference type="EMBL" id="KAG5184505.1"/>
    </source>
</evidence>
<dbReference type="InterPro" id="IPR048337">
    <property type="entry name" value="FAM50A/XAP5_C"/>
</dbReference>
<reference evidence="3" key="1">
    <citation type="submission" date="2021-02" db="EMBL/GenBank/DDBJ databases">
        <title>First Annotated Genome of the Yellow-green Alga Tribonema minus.</title>
        <authorList>
            <person name="Mahan K.M."/>
        </authorList>
    </citation>
    <scope>NUCLEOTIDE SEQUENCE</scope>
    <source>
        <strain evidence="3">UTEX B ZZ1240</strain>
    </source>
</reference>
<name>A0A835Z3T7_9STRA</name>
<feature type="compositionally biased region" description="Basic and acidic residues" evidence="1">
    <location>
        <begin position="34"/>
        <end position="48"/>
    </location>
</feature>
<evidence type="ECO:0000256" key="1">
    <source>
        <dbReference type="SAM" id="MobiDB-lite"/>
    </source>
</evidence>
<feature type="compositionally biased region" description="Basic and acidic residues" evidence="1">
    <location>
        <begin position="183"/>
        <end position="197"/>
    </location>
</feature>
<dbReference type="AlphaFoldDB" id="A0A835Z3T7"/>